<dbReference type="InterPro" id="IPR036300">
    <property type="entry name" value="MIR_dom_sf"/>
</dbReference>
<dbReference type="OrthoDB" id="5588846at2759"/>
<reference evidence="2" key="1">
    <citation type="submission" date="2021-03" db="EMBL/GenBank/DDBJ databases">
        <title>Chromosome level genome of the anhydrobiotic midge Polypedilum vanderplanki.</title>
        <authorList>
            <person name="Yoshida Y."/>
            <person name="Kikawada T."/>
            <person name="Gusev O."/>
        </authorList>
    </citation>
    <scope>NUCLEOTIDE SEQUENCE</scope>
    <source>
        <strain evidence="2">NIAS01</strain>
        <tissue evidence="2">Whole body or cell culture</tissue>
    </source>
</reference>
<dbReference type="SUPFAM" id="SSF82109">
    <property type="entry name" value="MIR domain"/>
    <property type="match status" value="1"/>
</dbReference>
<keyword evidence="3" id="KW-1185">Reference proteome</keyword>
<keyword evidence="1" id="KW-0732">Signal</keyword>
<evidence type="ECO:0000256" key="1">
    <source>
        <dbReference type="SAM" id="SignalP"/>
    </source>
</evidence>
<gene>
    <name evidence="2" type="ORF">PVAND_010229</name>
</gene>
<sequence length="66" mass="7224">MKVLKETSVLILILANLCLTKASGKAKFVTCGSVVKLVNVDYKTRLHSHDVKYGSGSGQQVSTFFY</sequence>
<dbReference type="EMBL" id="JADBJN010000001">
    <property type="protein sequence ID" value="KAG5680740.1"/>
    <property type="molecule type" value="Genomic_DNA"/>
</dbReference>
<comment type="caution">
    <text evidence="2">The sequence shown here is derived from an EMBL/GenBank/DDBJ whole genome shotgun (WGS) entry which is preliminary data.</text>
</comment>
<dbReference type="AlphaFoldDB" id="A0A9J6CF86"/>
<organism evidence="2 3">
    <name type="scientific">Polypedilum vanderplanki</name>
    <name type="common">Sleeping chironomid midge</name>
    <dbReference type="NCBI Taxonomy" id="319348"/>
    <lineage>
        <taxon>Eukaryota</taxon>
        <taxon>Metazoa</taxon>
        <taxon>Ecdysozoa</taxon>
        <taxon>Arthropoda</taxon>
        <taxon>Hexapoda</taxon>
        <taxon>Insecta</taxon>
        <taxon>Pterygota</taxon>
        <taxon>Neoptera</taxon>
        <taxon>Endopterygota</taxon>
        <taxon>Diptera</taxon>
        <taxon>Nematocera</taxon>
        <taxon>Chironomoidea</taxon>
        <taxon>Chironomidae</taxon>
        <taxon>Chironominae</taxon>
        <taxon>Polypedilum</taxon>
        <taxon>Polypedilum</taxon>
    </lineage>
</organism>
<evidence type="ECO:0000313" key="3">
    <source>
        <dbReference type="Proteomes" id="UP001107558"/>
    </source>
</evidence>
<feature type="chain" id="PRO_5039938337" evidence="1">
    <location>
        <begin position="25"/>
        <end position="66"/>
    </location>
</feature>
<accession>A0A9J6CF86</accession>
<dbReference type="PANTHER" id="PTHR46809:SF2">
    <property type="entry name" value="GH21273P"/>
    <property type="match status" value="1"/>
</dbReference>
<name>A0A9J6CF86_POLVA</name>
<feature type="signal peptide" evidence="1">
    <location>
        <begin position="1"/>
        <end position="24"/>
    </location>
</feature>
<proteinExistence type="predicted"/>
<dbReference type="Proteomes" id="UP001107558">
    <property type="component" value="Chromosome 1"/>
</dbReference>
<dbReference type="Gene3D" id="2.80.10.50">
    <property type="match status" value="1"/>
</dbReference>
<evidence type="ECO:0000313" key="2">
    <source>
        <dbReference type="EMBL" id="KAG5680740.1"/>
    </source>
</evidence>
<dbReference type="PANTHER" id="PTHR46809">
    <property type="entry name" value="STROMAL CELL-DERIVED FACTOR 2-LIKE PROTEIN"/>
    <property type="match status" value="1"/>
</dbReference>
<protein>
    <submittedName>
        <fullName evidence="2">Uncharacterized protein</fullName>
    </submittedName>
</protein>